<dbReference type="Pfam" id="PF04505">
    <property type="entry name" value="CD225"/>
    <property type="match status" value="1"/>
</dbReference>
<evidence type="ECO:0000256" key="1">
    <source>
        <dbReference type="ARBA" id="ARBA00004370"/>
    </source>
</evidence>
<keyword evidence="3 6" id="KW-0812">Transmembrane</keyword>
<evidence type="ECO:0000256" key="6">
    <source>
        <dbReference type="SAM" id="Phobius"/>
    </source>
</evidence>
<dbReference type="eggNOG" id="ENOG502QWCK">
    <property type="taxonomic scope" value="Eukaryota"/>
</dbReference>
<dbReference type="InterPro" id="IPR007593">
    <property type="entry name" value="CD225/Dispanin_fam"/>
</dbReference>
<feature type="transmembrane region" description="Helical" evidence="6">
    <location>
        <begin position="92"/>
        <end position="118"/>
    </location>
</feature>
<proteinExistence type="inferred from homology"/>
<dbReference type="OrthoDB" id="5989578at2759"/>
<name>A0A1X7VDX9_AMPQE</name>
<accession>A0A1X7VDX9</accession>
<comment type="subcellular location">
    <subcellularLocation>
        <location evidence="1">Membrane</location>
    </subcellularLocation>
</comment>
<feature type="transmembrane region" description="Helical" evidence="6">
    <location>
        <begin position="41"/>
        <end position="62"/>
    </location>
</feature>
<evidence type="ECO:0000256" key="2">
    <source>
        <dbReference type="ARBA" id="ARBA00006843"/>
    </source>
</evidence>
<dbReference type="AlphaFoldDB" id="A0A1X7VDX9"/>
<dbReference type="InterPro" id="IPR051423">
    <property type="entry name" value="CD225/Dispanin"/>
</dbReference>
<comment type="similarity">
    <text evidence="2">Belongs to the CD225/Dispanin family.</text>
</comment>
<organism evidence="7">
    <name type="scientific">Amphimedon queenslandica</name>
    <name type="common">Sponge</name>
    <dbReference type="NCBI Taxonomy" id="400682"/>
    <lineage>
        <taxon>Eukaryota</taxon>
        <taxon>Metazoa</taxon>
        <taxon>Porifera</taxon>
        <taxon>Demospongiae</taxon>
        <taxon>Heteroscleromorpha</taxon>
        <taxon>Haplosclerida</taxon>
        <taxon>Niphatidae</taxon>
        <taxon>Amphimedon</taxon>
    </lineage>
</organism>
<evidence type="ECO:0000256" key="3">
    <source>
        <dbReference type="ARBA" id="ARBA00022692"/>
    </source>
</evidence>
<keyword evidence="4 6" id="KW-1133">Transmembrane helix</keyword>
<sequence>MSEKESISSEKDKLITTEKTYDPSAPYGYAQPPVYIPPQDYLYLSIFSIIFCFWPVGLIALIKSVEARKFYQDGLVSEGQASAAESRKYNKIAIIVGIILHAIGWALIVGSVVTRVVLQS</sequence>
<protein>
    <recommendedName>
        <fullName evidence="8">Proline-rich transmembrane protein 1</fullName>
    </recommendedName>
</protein>
<reference evidence="7" key="1">
    <citation type="submission" date="2017-05" db="UniProtKB">
        <authorList>
            <consortium name="EnsemblMetazoa"/>
        </authorList>
    </citation>
    <scope>IDENTIFICATION</scope>
</reference>
<evidence type="ECO:0000256" key="4">
    <source>
        <dbReference type="ARBA" id="ARBA00022989"/>
    </source>
</evidence>
<dbReference type="PANTHER" id="PTHR14948">
    <property type="entry name" value="NG5"/>
    <property type="match status" value="1"/>
</dbReference>
<dbReference type="InParanoid" id="A0A1X7VDX9"/>
<dbReference type="EnsemblMetazoa" id="Aqu2.1.38510_001">
    <property type="protein sequence ID" value="Aqu2.1.38510_001"/>
    <property type="gene ID" value="Aqu2.1.38510"/>
</dbReference>
<evidence type="ECO:0000256" key="5">
    <source>
        <dbReference type="ARBA" id="ARBA00023136"/>
    </source>
</evidence>
<evidence type="ECO:0000313" key="7">
    <source>
        <dbReference type="EnsemblMetazoa" id="Aqu2.1.38510_001"/>
    </source>
</evidence>
<keyword evidence="5 6" id="KW-0472">Membrane</keyword>
<dbReference type="GO" id="GO:0016020">
    <property type="term" value="C:membrane"/>
    <property type="evidence" value="ECO:0007669"/>
    <property type="project" value="UniProtKB-SubCell"/>
</dbReference>
<evidence type="ECO:0008006" key="8">
    <source>
        <dbReference type="Google" id="ProtNLM"/>
    </source>
</evidence>
<dbReference type="PANTHER" id="PTHR14948:SF25">
    <property type="entry name" value="DUF4190 DOMAIN-CONTAINING PROTEIN"/>
    <property type="match status" value="1"/>
</dbReference>